<evidence type="ECO:0000256" key="1">
    <source>
        <dbReference type="ARBA" id="ARBA00004123"/>
    </source>
</evidence>
<dbReference type="GO" id="GO:0000981">
    <property type="term" value="F:DNA-binding transcription factor activity, RNA polymerase II-specific"/>
    <property type="evidence" value="ECO:0007669"/>
    <property type="project" value="TreeGrafter"/>
</dbReference>
<dbReference type="AlphaFoldDB" id="A0A8J6BEE5"/>
<comment type="subcellular location">
    <subcellularLocation>
        <location evidence="1">Nucleus</location>
    </subcellularLocation>
</comment>
<gene>
    <name evidence="10" type="ORF">GDO78_014999</name>
</gene>
<feature type="region of interest" description="Disordered" evidence="8">
    <location>
        <begin position="43"/>
        <end position="75"/>
    </location>
</feature>
<reference evidence="10" key="1">
    <citation type="thesis" date="2020" institute="ProQuest LLC" country="789 East Eisenhower Parkway, Ann Arbor, MI, USA">
        <title>Comparative Genomics and Chromosome Evolution.</title>
        <authorList>
            <person name="Mudd A.B."/>
        </authorList>
    </citation>
    <scope>NUCLEOTIDE SEQUENCE</scope>
    <source>
        <strain evidence="10">HN-11 Male</strain>
        <tissue evidence="10">Kidney and liver</tissue>
    </source>
</reference>
<evidence type="ECO:0000256" key="4">
    <source>
        <dbReference type="ARBA" id="ARBA00022771"/>
    </source>
</evidence>
<dbReference type="FunFam" id="3.30.160.60:FF:002343">
    <property type="entry name" value="Zinc finger protein 33A"/>
    <property type="match status" value="1"/>
</dbReference>
<dbReference type="InterPro" id="IPR013087">
    <property type="entry name" value="Znf_C2H2_type"/>
</dbReference>
<accession>A0A8J6BEE5</accession>
<organism evidence="10 11">
    <name type="scientific">Eleutherodactylus coqui</name>
    <name type="common">Puerto Rican coqui</name>
    <dbReference type="NCBI Taxonomy" id="57060"/>
    <lineage>
        <taxon>Eukaryota</taxon>
        <taxon>Metazoa</taxon>
        <taxon>Chordata</taxon>
        <taxon>Craniata</taxon>
        <taxon>Vertebrata</taxon>
        <taxon>Euteleostomi</taxon>
        <taxon>Amphibia</taxon>
        <taxon>Batrachia</taxon>
        <taxon>Anura</taxon>
        <taxon>Neobatrachia</taxon>
        <taxon>Hyloidea</taxon>
        <taxon>Eleutherodactylidae</taxon>
        <taxon>Eleutherodactylinae</taxon>
        <taxon>Eleutherodactylus</taxon>
        <taxon>Eleutherodactylus</taxon>
    </lineage>
</organism>
<keyword evidence="2" id="KW-0479">Metal-binding</keyword>
<dbReference type="GO" id="GO:0008270">
    <property type="term" value="F:zinc ion binding"/>
    <property type="evidence" value="ECO:0007669"/>
    <property type="project" value="UniProtKB-KW"/>
</dbReference>
<evidence type="ECO:0000256" key="6">
    <source>
        <dbReference type="ARBA" id="ARBA00023242"/>
    </source>
</evidence>
<sequence>MMDDPRTLPSPEITKESLCAHIKEEPASCIEGNLMEPIAYTSLDHPPCQHPGNPTSPDVALPRHSTEAHPSPLTEEEPVWADPAHLTNSSLYIQYLPSHMKAEEERCLTAIYIPTTPTPQYPSAPIKEELVLCDGGQIPDIYSITDPTVKPAPTEAQKLENSNTKINEIEVIYQHPTQSTFGDISNLTKYQRTYSRKKTPQCAECGEYFLRKAQLVTHQRLHLGQNPLQCPECGRTFSRTSQLINHQKYHKGKKSF</sequence>
<evidence type="ECO:0000256" key="3">
    <source>
        <dbReference type="ARBA" id="ARBA00022737"/>
    </source>
</evidence>
<dbReference type="Proteomes" id="UP000770717">
    <property type="component" value="Unassembled WGS sequence"/>
</dbReference>
<feature type="domain" description="C2H2-type" evidence="9">
    <location>
        <begin position="228"/>
        <end position="255"/>
    </location>
</feature>
<dbReference type="PANTHER" id="PTHR24381">
    <property type="entry name" value="ZINC FINGER PROTEIN"/>
    <property type="match status" value="1"/>
</dbReference>
<evidence type="ECO:0000259" key="9">
    <source>
        <dbReference type="PROSITE" id="PS50157"/>
    </source>
</evidence>
<keyword evidence="6" id="KW-0539">Nucleus</keyword>
<feature type="domain" description="C2H2-type" evidence="9">
    <location>
        <begin position="200"/>
        <end position="227"/>
    </location>
</feature>
<dbReference type="GO" id="GO:0005634">
    <property type="term" value="C:nucleus"/>
    <property type="evidence" value="ECO:0007669"/>
    <property type="project" value="UniProtKB-SubCell"/>
</dbReference>
<dbReference type="PANTHER" id="PTHR24381:SF393">
    <property type="entry name" value="CHROMATIN-LINKED ADAPTOR FOR MSL PROTEINS, ISOFORM B"/>
    <property type="match status" value="1"/>
</dbReference>
<evidence type="ECO:0000313" key="11">
    <source>
        <dbReference type="Proteomes" id="UP000770717"/>
    </source>
</evidence>
<dbReference type="SUPFAM" id="SSF57667">
    <property type="entry name" value="beta-beta-alpha zinc fingers"/>
    <property type="match status" value="1"/>
</dbReference>
<name>A0A8J6BEE5_ELECQ</name>
<protein>
    <recommendedName>
        <fullName evidence="9">C2H2-type domain-containing protein</fullName>
    </recommendedName>
</protein>
<dbReference type="SMART" id="SM00355">
    <property type="entry name" value="ZnF_C2H2"/>
    <property type="match status" value="2"/>
</dbReference>
<keyword evidence="4 7" id="KW-0863">Zinc-finger</keyword>
<comment type="caution">
    <text evidence="10">The sequence shown here is derived from an EMBL/GenBank/DDBJ whole genome shotgun (WGS) entry which is preliminary data.</text>
</comment>
<dbReference type="GO" id="GO:0000977">
    <property type="term" value="F:RNA polymerase II transcription regulatory region sequence-specific DNA binding"/>
    <property type="evidence" value="ECO:0007669"/>
    <property type="project" value="TreeGrafter"/>
</dbReference>
<dbReference type="InterPro" id="IPR036236">
    <property type="entry name" value="Znf_C2H2_sf"/>
</dbReference>
<dbReference type="EMBL" id="WNTK01013969">
    <property type="protein sequence ID" value="KAG9462050.1"/>
    <property type="molecule type" value="Genomic_DNA"/>
</dbReference>
<dbReference type="Gene3D" id="3.30.160.60">
    <property type="entry name" value="Classic Zinc Finger"/>
    <property type="match status" value="2"/>
</dbReference>
<keyword evidence="11" id="KW-1185">Reference proteome</keyword>
<dbReference type="Pfam" id="PF00096">
    <property type="entry name" value="zf-C2H2"/>
    <property type="match status" value="1"/>
</dbReference>
<dbReference type="OrthoDB" id="10027876at2759"/>
<proteinExistence type="predicted"/>
<evidence type="ECO:0000256" key="5">
    <source>
        <dbReference type="ARBA" id="ARBA00022833"/>
    </source>
</evidence>
<evidence type="ECO:0000256" key="8">
    <source>
        <dbReference type="SAM" id="MobiDB-lite"/>
    </source>
</evidence>
<keyword evidence="3" id="KW-0677">Repeat</keyword>
<evidence type="ECO:0000313" key="10">
    <source>
        <dbReference type="EMBL" id="KAG9462050.1"/>
    </source>
</evidence>
<keyword evidence="5" id="KW-0862">Zinc</keyword>
<evidence type="ECO:0000256" key="7">
    <source>
        <dbReference type="PROSITE-ProRule" id="PRU00042"/>
    </source>
</evidence>
<evidence type="ECO:0000256" key="2">
    <source>
        <dbReference type="ARBA" id="ARBA00022723"/>
    </source>
</evidence>
<dbReference type="PROSITE" id="PS00028">
    <property type="entry name" value="ZINC_FINGER_C2H2_1"/>
    <property type="match status" value="2"/>
</dbReference>
<dbReference type="PROSITE" id="PS50157">
    <property type="entry name" value="ZINC_FINGER_C2H2_2"/>
    <property type="match status" value="2"/>
</dbReference>